<dbReference type="Proteomes" id="UP001492380">
    <property type="component" value="Unassembled WGS sequence"/>
</dbReference>
<name>A0ABR1YVI4_9PEZI</name>
<reference evidence="1 2" key="1">
    <citation type="submission" date="2024-04" db="EMBL/GenBank/DDBJ databases">
        <title>Phyllosticta paracitricarpa is synonymous to the EU quarantine fungus P. citricarpa based on phylogenomic analyses.</title>
        <authorList>
            <consortium name="Lawrence Berkeley National Laboratory"/>
            <person name="Van Ingen-Buijs V.A."/>
            <person name="Van Westerhoven A.C."/>
            <person name="Haridas S."/>
            <person name="Skiadas P."/>
            <person name="Martin F."/>
            <person name="Groenewald J.Z."/>
            <person name="Crous P.W."/>
            <person name="Seidl M.F."/>
        </authorList>
    </citation>
    <scope>NUCLEOTIDE SEQUENCE [LARGE SCALE GENOMIC DNA]</scope>
    <source>
        <strain evidence="1 2">CBS 123374</strain>
    </source>
</reference>
<proteinExistence type="predicted"/>
<sequence length="206" mass="21620">MRGAAGVVTKVRTFKKCGRELSAIGVGEGVLSGVLRGCGRGRRQEGCSASLASRVQLQSQIPRRLLLTSSASTSTTTLIHPAHRSACAATVGQGCVTPPATSSQDQPRWPWTRASAPITTTAAAGCPARMRWARGRGLDLVATLPSDCLDNQQRAKDAHTCCENKVTTSRPLGAGGRLTLALPITVFFTRPSAGYLHFVLIGPGNV</sequence>
<gene>
    <name evidence="1" type="ORF">HDK90DRAFT_176330</name>
</gene>
<protein>
    <submittedName>
        <fullName evidence="1">Uncharacterized protein</fullName>
    </submittedName>
</protein>
<evidence type="ECO:0000313" key="1">
    <source>
        <dbReference type="EMBL" id="KAK8240205.1"/>
    </source>
</evidence>
<keyword evidence="2" id="KW-1185">Reference proteome</keyword>
<dbReference type="EMBL" id="JBBWRZ010000003">
    <property type="protein sequence ID" value="KAK8240205.1"/>
    <property type="molecule type" value="Genomic_DNA"/>
</dbReference>
<organism evidence="1 2">
    <name type="scientific">Phyllosticta capitalensis</name>
    <dbReference type="NCBI Taxonomy" id="121624"/>
    <lineage>
        <taxon>Eukaryota</taxon>
        <taxon>Fungi</taxon>
        <taxon>Dikarya</taxon>
        <taxon>Ascomycota</taxon>
        <taxon>Pezizomycotina</taxon>
        <taxon>Dothideomycetes</taxon>
        <taxon>Dothideomycetes incertae sedis</taxon>
        <taxon>Botryosphaeriales</taxon>
        <taxon>Phyllostictaceae</taxon>
        <taxon>Phyllosticta</taxon>
    </lineage>
</organism>
<comment type="caution">
    <text evidence="1">The sequence shown here is derived from an EMBL/GenBank/DDBJ whole genome shotgun (WGS) entry which is preliminary data.</text>
</comment>
<accession>A0ABR1YVI4</accession>
<evidence type="ECO:0000313" key="2">
    <source>
        <dbReference type="Proteomes" id="UP001492380"/>
    </source>
</evidence>